<feature type="compositionally biased region" description="Basic and acidic residues" evidence="1">
    <location>
        <begin position="703"/>
        <end position="721"/>
    </location>
</feature>
<feature type="region of interest" description="Disordered" evidence="1">
    <location>
        <begin position="504"/>
        <end position="571"/>
    </location>
</feature>
<accession>A0AAV3Y8I5</accession>
<comment type="caution">
    <text evidence="2">The sequence shown here is derived from an EMBL/GenBank/DDBJ whole genome shotgun (WGS) entry which is preliminary data.</text>
</comment>
<feature type="region of interest" description="Disordered" evidence="1">
    <location>
        <begin position="314"/>
        <end position="337"/>
    </location>
</feature>
<dbReference type="EMBL" id="BLXT01000597">
    <property type="protein sequence ID" value="GFN78730.1"/>
    <property type="molecule type" value="Genomic_DNA"/>
</dbReference>
<evidence type="ECO:0000256" key="1">
    <source>
        <dbReference type="SAM" id="MobiDB-lite"/>
    </source>
</evidence>
<feature type="compositionally biased region" description="Polar residues" evidence="1">
    <location>
        <begin position="848"/>
        <end position="859"/>
    </location>
</feature>
<feature type="region of interest" description="Disordered" evidence="1">
    <location>
        <begin position="592"/>
        <end position="689"/>
    </location>
</feature>
<evidence type="ECO:0000313" key="3">
    <source>
        <dbReference type="Proteomes" id="UP000735302"/>
    </source>
</evidence>
<feature type="region of interest" description="Disordered" evidence="1">
    <location>
        <begin position="1000"/>
        <end position="1028"/>
    </location>
</feature>
<sequence length="1088" mass="123099">MTMFHIQYPDSKTFLTWDEIGCLCRALGLPVDLFQRYFPTDVYELMHDDDGIAVKTINRLFEMNLLQKALHRTYNMHTADWNVCVIKRALYMLEHRVLDFEGLHDVRVAYGTYEHIDMKGLLIHKHILLRTLKMCGRSIAPLKLMHRIKHMKGEFEEKGRIQLYEFFNLIVWCDLYTAYDPKDMESSSGKEEDLFKLVDFERLLSHHDERMAAQLNAQFLAEEWDFGMEALGSKEMFKEPPVYNEARIRQAKFHKQNYRALKKEVNQSQKRLYRAYAGSIRSRPISAPDLDNYRHHDVTRRHVESSAQEAYESVRRRLHSAPSKASSQPSFQPPHILINSFDHERPENPQVVTPSDLSDVRRKMEDLQFNINTLDSRCKLQVENEMEFYIPGYLEKLANRKPEDPPLPEPERKERHWTSKIINNLAYPRSNLKPSHAKNCDARYRGWLKANSRPGYHAIITSHTHDNSDKGRMFARMEQTSLYPVQYTHQDYVVRYTPKTWPGLSSDAKVLTSKPGSRASKSQKVLEQAQPTIRFRSLEGKDENAEEAEGEEQEGEDKGTQGASLKHKKPLPDLSFFHNKYLSDVGDWDSAAPLDTQRTKSSGGPEKEPSSKQQLSYPRGLEMAQKRTIQPAEVKSSQKPRKTADGKRQKDPSRQDLAAEVGLQGSEDVDWPADVPIPHMEHSAPKLVGVGQIGTIALLENIEESRDLEDKFEDRSPKGTEDQQEESPENETEEEESEEPVEITRPATHSGVRRRRKVKGRPSKSQPSPNQQVSEAACALRMRPTHSAPQRRTRVASPRQGVPSKPRAPGTGATQGKPRLGSAGHVHHQTDSDSLVQSQKSKMEAPQGETSSSYTTSSPRAVVKGFRAMRGSVTSEEEEFDQQVRKSSAVEEQGRDSKRKPKASEEINGLDLQVELEDDQSSYSDAMTIASSDGLSDLPASPPAGSKGLPINLALNELSLSSTTPKSAADALHKVMNAPKIHFDLINIRCGLQANKAMDSVNESDATSPGGQRETSAGPVRHSSAKERKNSLVIHYDLREYLSDSEYRRPTFSKETRARLVGRVENAISPDLKHKLMAGDPGVVIQAS</sequence>
<dbReference type="AlphaFoldDB" id="A0AAV3Y8I5"/>
<feature type="compositionally biased region" description="Acidic residues" evidence="1">
    <location>
        <begin position="722"/>
        <end position="741"/>
    </location>
</feature>
<evidence type="ECO:0000313" key="2">
    <source>
        <dbReference type="EMBL" id="GFN78730.1"/>
    </source>
</evidence>
<protein>
    <submittedName>
        <fullName evidence="2">Dynamin-binding protein</fullName>
    </submittedName>
</protein>
<feature type="compositionally biased region" description="Acidic residues" evidence="1">
    <location>
        <begin position="544"/>
        <end position="555"/>
    </location>
</feature>
<proteinExistence type="predicted"/>
<feature type="region of interest" description="Disordered" evidence="1">
    <location>
        <begin position="701"/>
        <end position="921"/>
    </location>
</feature>
<feature type="compositionally biased region" description="Polar residues" evidence="1">
    <location>
        <begin position="763"/>
        <end position="774"/>
    </location>
</feature>
<feature type="compositionally biased region" description="Polar residues" evidence="1">
    <location>
        <begin position="1001"/>
        <end position="1015"/>
    </location>
</feature>
<feature type="compositionally biased region" description="Basic residues" evidence="1">
    <location>
        <begin position="751"/>
        <end position="762"/>
    </location>
</feature>
<organism evidence="2 3">
    <name type="scientific">Plakobranchus ocellatus</name>
    <dbReference type="NCBI Taxonomy" id="259542"/>
    <lineage>
        <taxon>Eukaryota</taxon>
        <taxon>Metazoa</taxon>
        <taxon>Spiralia</taxon>
        <taxon>Lophotrochozoa</taxon>
        <taxon>Mollusca</taxon>
        <taxon>Gastropoda</taxon>
        <taxon>Heterobranchia</taxon>
        <taxon>Euthyneura</taxon>
        <taxon>Panpulmonata</taxon>
        <taxon>Sacoglossa</taxon>
        <taxon>Placobranchoidea</taxon>
        <taxon>Plakobranchidae</taxon>
        <taxon>Plakobranchus</taxon>
    </lineage>
</organism>
<keyword evidence="3" id="KW-1185">Reference proteome</keyword>
<feature type="compositionally biased region" description="Polar residues" evidence="1">
    <location>
        <begin position="519"/>
        <end position="531"/>
    </location>
</feature>
<reference evidence="2 3" key="1">
    <citation type="journal article" date="2021" name="Elife">
        <title>Chloroplast acquisition without the gene transfer in kleptoplastic sea slugs, Plakobranchus ocellatus.</title>
        <authorList>
            <person name="Maeda T."/>
            <person name="Takahashi S."/>
            <person name="Yoshida T."/>
            <person name="Shimamura S."/>
            <person name="Takaki Y."/>
            <person name="Nagai Y."/>
            <person name="Toyoda A."/>
            <person name="Suzuki Y."/>
            <person name="Arimoto A."/>
            <person name="Ishii H."/>
            <person name="Satoh N."/>
            <person name="Nishiyama T."/>
            <person name="Hasebe M."/>
            <person name="Maruyama T."/>
            <person name="Minagawa J."/>
            <person name="Obokata J."/>
            <person name="Shigenobu S."/>
        </authorList>
    </citation>
    <scope>NUCLEOTIDE SEQUENCE [LARGE SCALE GENOMIC DNA]</scope>
</reference>
<name>A0AAV3Y8I5_9GAST</name>
<feature type="compositionally biased region" description="Basic and acidic residues" evidence="1">
    <location>
        <begin position="882"/>
        <end position="896"/>
    </location>
</feature>
<gene>
    <name evidence="2" type="ORF">PoB_000523600</name>
</gene>
<feature type="compositionally biased region" description="Basic and acidic residues" evidence="1">
    <location>
        <begin position="642"/>
        <end position="654"/>
    </location>
</feature>
<dbReference type="Proteomes" id="UP000735302">
    <property type="component" value="Unassembled WGS sequence"/>
</dbReference>